<dbReference type="GO" id="GO:0005737">
    <property type="term" value="C:cytoplasm"/>
    <property type="evidence" value="ECO:0007669"/>
    <property type="project" value="UniProtKB-SubCell"/>
</dbReference>
<evidence type="ECO:0000256" key="4">
    <source>
        <dbReference type="ARBA" id="ARBA00022490"/>
    </source>
</evidence>
<evidence type="ECO:0000313" key="7">
    <source>
        <dbReference type="Proteomes" id="UP000321903"/>
    </source>
</evidence>
<dbReference type="PANTHER" id="PTHR39585">
    <property type="entry name" value="FAD ASSEMBLY FACTOR SDHE"/>
    <property type="match status" value="1"/>
</dbReference>
<accession>A0A5C7A1Y2</accession>
<dbReference type="OrthoDB" id="9180899at2"/>
<evidence type="ECO:0000256" key="3">
    <source>
        <dbReference type="ARBA" id="ARBA00019418"/>
    </source>
</evidence>
<reference evidence="6 7" key="1">
    <citation type="submission" date="2019-08" db="EMBL/GenBank/DDBJ databases">
        <title>Genome sequence of Psychrobacter frigidicola ACAM304 (type strain).</title>
        <authorList>
            <person name="Bowman J.P."/>
        </authorList>
    </citation>
    <scope>NUCLEOTIDE SEQUENCE [LARGE SCALE GENOMIC DNA]</scope>
    <source>
        <strain evidence="6 7">ACAM 304</strain>
    </source>
</reference>
<keyword evidence="5" id="KW-0143">Chaperone</keyword>
<dbReference type="InterPro" id="IPR036714">
    <property type="entry name" value="SDH_sf"/>
</dbReference>
<protein>
    <recommendedName>
        <fullName evidence="3">FAD assembly factor SdhE</fullName>
    </recommendedName>
</protein>
<dbReference type="Gene3D" id="1.10.150.250">
    <property type="entry name" value="Flavinator of succinate dehydrogenase"/>
    <property type="match status" value="1"/>
</dbReference>
<organism evidence="6 7">
    <name type="scientific">Psychrobacter frigidicola</name>
    <dbReference type="NCBI Taxonomy" id="45611"/>
    <lineage>
        <taxon>Bacteria</taxon>
        <taxon>Pseudomonadati</taxon>
        <taxon>Pseudomonadota</taxon>
        <taxon>Gammaproteobacteria</taxon>
        <taxon>Moraxellales</taxon>
        <taxon>Moraxellaceae</taxon>
        <taxon>Psychrobacter</taxon>
    </lineage>
</organism>
<dbReference type="Pfam" id="PF03937">
    <property type="entry name" value="Sdh5"/>
    <property type="match status" value="1"/>
</dbReference>
<dbReference type="SUPFAM" id="SSF109910">
    <property type="entry name" value="YgfY-like"/>
    <property type="match status" value="1"/>
</dbReference>
<sequence length="97" mass="11491">MTSNNLDIQSQPEPTNEQRRIIYQARRGLKELDFYIDPYVKELYLTATAAEQETFAQMLTHEDPDLLDYFTNQSQPEDDAIWTLVNKIKTWRHAKDL</sequence>
<comment type="subcellular location">
    <subcellularLocation>
        <location evidence="1">Cytoplasm</location>
    </subcellularLocation>
</comment>
<comment type="similarity">
    <text evidence="2">Belongs to the SdhE FAD assembly factor family.</text>
</comment>
<name>A0A5C7A1Y2_9GAMM</name>
<evidence type="ECO:0000256" key="5">
    <source>
        <dbReference type="ARBA" id="ARBA00023186"/>
    </source>
</evidence>
<dbReference type="InterPro" id="IPR050531">
    <property type="entry name" value="SdhE_FAD_assembly_factor"/>
</dbReference>
<evidence type="ECO:0000256" key="1">
    <source>
        <dbReference type="ARBA" id="ARBA00004496"/>
    </source>
</evidence>
<keyword evidence="7" id="KW-1185">Reference proteome</keyword>
<evidence type="ECO:0000256" key="2">
    <source>
        <dbReference type="ARBA" id="ARBA00008571"/>
    </source>
</evidence>
<dbReference type="EMBL" id="VORZ01000003">
    <property type="protein sequence ID" value="TXD96468.1"/>
    <property type="molecule type" value="Genomic_DNA"/>
</dbReference>
<evidence type="ECO:0000313" key="6">
    <source>
        <dbReference type="EMBL" id="TXD96468.1"/>
    </source>
</evidence>
<gene>
    <name evidence="6" type="ORF">ES754_10020</name>
</gene>
<dbReference type="InterPro" id="IPR005631">
    <property type="entry name" value="SDH"/>
</dbReference>
<dbReference type="GO" id="GO:0006105">
    <property type="term" value="P:succinate metabolic process"/>
    <property type="evidence" value="ECO:0007669"/>
    <property type="project" value="TreeGrafter"/>
</dbReference>
<keyword evidence="4" id="KW-0963">Cytoplasm</keyword>
<comment type="caution">
    <text evidence="6">The sequence shown here is derived from an EMBL/GenBank/DDBJ whole genome shotgun (WGS) entry which is preliminary data.</text>
</comment>
<dbReference type="PANTHER" id="PTHR39585:SF1">
    <property type="entry name" value="FAD ASSEMBLY FACTOR SDHE"/>
    <property type="match status" value="1"/>
</dbReference>
<dbReference type="AlphaFoldDB" id="A0A5C7A1Y2"/>
<dbReference type="Proteomes" id="UP000321903">
    <property type="component" value="Unassembled WGS sequence"/>
</dbReference>
<proteinExistence type="inferred from homology"/>
<dbReference type="RefSeq" id="WP_147224052.1">
    <property type="nucleotide sequence ID" value="NZ_CAJGYY010000001.1"/>
</dbReference>